<dbReference type="Gene3D" id="3.60.15.10">
    <property type="entry name" value="Ribonuclease Z/Hydroxyacylglutathione hydrolase-like"/>
    <property type="match status" value="1"/>
</dbReference>
<dbReference type="PANTHER" id="PTHR43546">
    <property type="entry name" value="UPF0173 METAL-DEPENDENT HYDROLASE MJ1163-RELATED"/>
    <property type="match status" value="1"/>
</dbReference>
<evidence type="ECO:0000259" key="1">
    <source>
        <dbReference type="Pfam" id="PF12706"/>
    </source>
</evidence>
<evidence type="ECO:0000313" key="2">
    <source>
        <dbReference type="EMBL" id="PJF48999.1"/>
    </source>
</evidence>
<dbReference type="GO" id="GO:0016787">
    <property type="term" value="F:hydrolase activity"/>
    <property type="evidence" value="ECO:0007669"/>
    <property type="project" value="UniProtKB-KW"/>
</dbReference>
<comment type="caution">
    <text evidence="2">The sequence shown here is derived from an EMBL/GenBank/DDBJ whole genome shotgun (WGS) entry which is preliminary data.</text>
</comment>
<reference evidence="2 3" key="1">
    <citation type="submission" date="2017-11" db="EMBL/GenBank/DDBJ databases">
        <title>Evolution of Phototrophy in the Chloroflexi Phylum Driven by Horizontal Gene Transfer.</title>
        <authorList>
            <person name="Ward L.M."/>
            <person name="Hemp J."/>
            <person name="Shih P.M."/>
            <person name="Mcglynn S.E."/>
            <person name="Fischer W."/>
        </authorList>
    </citation>
    <scope>NUCLEOTIDE SEQUENCE [LARGE SCALE GENOMIC DNA]</scope>
    <source>
        <strain evidence="2">JP3_7</strain>
    </source>
</reference>
<dbReference type="EMBL" id="PGTN01000002">
    <property type="protein sequence ID" value="PJF48999.1"/>
    <property type="molecule type" value="Genomic_DNA"/>
</dbReference>
<protein>
    <submittedName>
        <fullName evidence="2">MBL fold metallo-hydrolase</fullName>
    </submittedName>
</protein>
<proteinExistence type="predicted"/>
<evidence type="ECO:0000313" key="3">
    <source>
        <dbReference type="Proteomes" id="UP000230790"/>
    </source>
</evidence>
<name>A0A2M8QGS4_9CHLR</name>
<dbReference type="InterPro" id="IPR050114">
    <property type="entry name" value="UPF0173_UPF0282_UlaG_hydrolase"/>
</dbReference>
<keyword evidence="2" id="KW-0378">Hydrolase</keyword>
<feature type="domain" description="Metallo-beta-lactamase" evidence="1">
    <location>
        <begin position="64"/>
        <end position="243"/>
    </location>
</feature>
<dbReference type="InterPro" id="IPR036866">
    <property type="entry name" value="RibonucZ/Hydroxyglut_hydro"/>
</dbReference>
<dbReference type="InterPro" id="IPR001279">
    <property type="entry name" value="Metallo-B-lactamas"/>
</dbReference>
<dbReference type="SUPFAM" id="SSF56281">
    <property type="entry name" value="Metallo-hydrolase/oxidoreductase"/>
    <property type="match status" value="1"/>
</dbReference>
<sequence length="283" mass="30710">MATRHGKDLVAQMDALRVPPGALAIWALGQMGFALKGSGDTVIYVDPYLTGKSKEEAAPGEIFYREFPPPVAPGEVTNARAVLCSHEHLDHTDAGTIGPIAQASPQATFVITGWAHPIADRAGIAPERRITPAVGQPFVIGDVRITALPSAHYQVEEDSTKGHRWLGFVIEWNGVTLYHSGDTVIYPGYLETLKAQPRADVAIVPVNGRDAYRDSLGIVGNLLPLEAAWLARELGWDVLIAGHNDLFIGNCIGAGELPDAIRRFNPRQKMHVLQPGELYLYVK</sequence>
<gene>
    <name evidence="2" type="ORF">CUN48_00615</name>
</gene>
<organism evidence="2 3">
    <name type="scientific">Candidatus Thermofonsia Clade 3 bacterium</name>
    <dbReference type="NCBI Taxonomy" id="2364212"/>
    <lineage>
        <taxon>Bacteria</taxon>
        <taxon>Bacillati</taxon>
        <taxon>Chloroflexota</taxon>
        <taxon>Candidatus Thermofontia</taxon>
        <taxon>Candidatus Thermofonsia Clade 3</taxon>
    </lineage>
</organism>
<dbReference type="Proteomes" id="UP000230790">
    <property type="component" value="Unassembled WGS sequence"/>
</dbReference>
<dbReference type="Pfam" id="PF12706">
    <property type="entry name" value="Lactamase_B_2"/>
    <property type="match status" value="1"/>
</dbReference>
<dbReference type="AlphaFoldDB" id="A0A2M8QGS4"/>
<accession>A0A2M8QGS4</accession>